<gene>
    <name evidence="3" type="ORF">PPRIM_AZ9-3.1.T1700013</name>
</gene>
<dbReference type="SMART" id="SM00717">
    <property type="entry name" value="SANT"/>
    <property type="match status" value="2"/>
</dbReference>
<dbReference type="PROSITE" id="PS51294">
    <property type="entry name" value="HTH_MYB"/>
    <property type="match status" value="2"/>
</dbReference>
<dbReference type="GO" id="GO:0000981">
    <property type="term" value="F:DNA-binding transcription factor activity, RNA polymerase II-specific"/>
    <property type="evidence" value="ECO:0007669"/>
    <property type="project" value="TreeGrafter"/>
</dbReference>
<dbReference type="Pfam" id="PF00249">
    <property type="entry name" value="Myb_DNA-binding"/>
    <property type="match status" value="2"/>
</dbReference>
<feature type="domain" description="HTH myb-type" evidence="2">
    <location>
        <begin position="386"/>
        <end position="440"/>
    </location>
</feature>
<dbReference type="AlphaFoldDB" id="A0A8S1QNR6"/>
<dbReference type="InterPro" id="IPR050560">
    <property type="entry name" value="MYB_TF"/>
</dbReference>
<sequence>MQKLSNEYNPNEFVIEAQSSKAPSSQEFEFETQSFTSKEDLINNQNFKPFLQERDSTGKLVGKDKKLHFLKGQQIVLYTSGSKRLQFSTTSILGLNSRAVTADDRRMAKREPLKNFKLNLQADQGFIKQFREITKHIKPSSQMNSGFLGPHRDYYYKTTKTPGPGVYQSLYITATNPIEFPKSPQISKPAQPVCSKDFYDFNMVQKNISGPSFVKTQSRDSAYQRGIFAQIEIEKRQTLKQKPEEYDEQRIDREIDYLLQQQQKYGKLSQPNLAWPVPLQKIELPEKVHGQWTKMLTLWIQEVNRWKINKEYKCFMIILCRNKKLGIKKYYDYQQINEQEDLAILHLVKQYGIKKWTTVAEKMKEIYGLFGRSGKQCRERYHNHLDPTINKDPWSENEEKIIFLAHREHGNKWAEIAKLLPGRTDNAIKNHFYSTLRRSLRRINKMIGDKNKKCTQQIKDIKPGVLSKIFILAEKNPSELKDDHMKKLCQACKGLQDSILEFAQSKQKSLIIQFNEEKFKQLIEKIMDFNGLYTRQRENKLKSRKLNLKKRKNIIEDDDEEDDLYSSFYKIDDNSIQIPIKRSIRQSSRKKIKFNDEDDLDIIIRTKQGPVFKIIYDRFQFQTDENESSQNYYQESLNSNQSEQKQISYQINPSKQISQKSISKDNQNEINLKNNINNNSNFKPIILIKPVINNQEFDQYLEKLKQGINANSQKYLQGEDLNLDINIDFADASKDFTKSLSSKFEYTQNAFKKYKKDSDLDNFLVTPNNNK</sequence>
<dbReference type="InterPro" id="IPR017930">
    <property type="entry name" value="Myb_dom"/>
</dbReference>
<dbReference type="EMBL" id="CAJJDM010000179">
    <property type="protein sequence ID" value="CAD8116197.1"/>
    <property type="molecule type" value="Genomic_DNA"/>
</dbReference>
<dbReference type="Proteomes" id="UP000688137">
    <property type="component" value="Unassembled WGS sequence"/>
</dbReference>
<dbReference type="PANTHER" id="PTHR45614:SF274">
    <property type="entry name" value="MYB-LIKE DNA-BINDING PROTEIN"/>
    <property type="match status" value="1"/>
</dbReference>
<dbReference type="GO" id="GO:0000978">
    <property type="term" value="F:RNA polymerase II cis-regulatory region sequence-specific DNA binding"/>
    <property type="evidence" value="ECO:0007669"/>
    <property type="project" value="TreeGrafter"/>
</dbReference>
<feature type="domain" description="Myb-like" evidence="1">
    <location>
        <begin position="337"/>
        <end position="385"/>
    </location>
</feature>
<evidence type="ECO:0000313" key="3">
    <source>
        <dbReference type="EMBL" id="CAD8116197.1"/>
    </source>
</evidence>
<accession>A0A8S1QNR6</accession>
<dbReference type="InterPro" id="IPR001005">
    <property type="entry name" value="SANT/Myb"/>
</dbReference>
<name>A0A8S1QNR6_PARPR</name>
<organism evidence="3 4">
    <name type="scientific">Paramecium primaurelia</name>
    <dbReference type="NCBI Taxonomy" id="5886"/>
    <lineage>
        <taxon>Eukaryota</taxon>
        <taxon>Sar</taxon>
        <taxon>Alveolata</taxon>
        <taxon>Ciliophora</taxon>
        <taxon>Intramacronucleata</taxon>
        <taxon>Oligohymenophorea</taxon>
        <taxon>Peniculida</taxon>
        <taxon>Parameciidae</taxon>
        <taxon>Paramecium</taxon>
    </lineage>
</organism>
<dbReference type="PANTHER" id="PTHR45614">
    <property type="entry name" value="MYB PROTEIN-RELATED"/>
    <property type="match status" value="1"/>
</dbReference>
<dbReference type="PROSITE" id="PS50090">
    <property type="entry name" value="MYB_LIKE"/>
    <property type="match status" value="2"/>
</dbReference>
<keyword evidence="4" id="KW-1185">Reference proteome</keyword>
<feature type="domain" description="Myb-like" evidence="1">
    <location>
        <begin position="386"/>
        <end position="436"/>
    </location>
</feature>
<proteinExistence type="predicted"/>
<dbReference type="CDD" id="cd00167">
    <property type="entry name" value="SANT"/>
    <property type="match status" value="2"/>
</dbReference>
<reference evidence="3" key="1">
    <citation type="submission" date="2021-01" db="EMBL/GenBank/DDBJ databases">
        <authorList>
            <consortium name="Genoscope - CEA"/>
            <person name="William W."/>
        </authorList>
    </citation>
    <scope>NUCLEOTIDE SEQUENCE</scope>
</reference>
<protein>
    <submittedName>
        <fullName evidence="3">Uncharacterized protein</fullName>
    </submittedName>
</protein>
<feature type="domain" description="HTH myb-type" evidence="2">
    <location>
        <begin position="338"/>
        <end position="385"/>
    </location>
</feature>
<evidence type="ECO:0000259" key="1">
    <source>
        <dbReference type="PROSITE" id="PS50090"/>
    </source>
</evidence>
<evidence type="ECO:0000313" key="4">
    <source>
        <dbReference type="Proteomes" id="UP000688137"/>
    </source>
</evidence>
<dbReference type="GO" id="GO:0005634">
    <property type="term" value="C:nucleus"/>
    <property type="evidence" value="ECO:0007669"/>
    <property type="project" value="TreeGrafter"/>
</dbReference>
<comment type="caution">
    <text evidence="3">The sequence shown here is derived from an EMBL/GenBank/DDBJ whole genome shotgun (WGS) entry which is preliminary data.</text>
</comment>
<evidence type="ECO:0000259" key="2">
    <source>
        <dbReference type="PROSITE" id="PS51294"/>
    </source>
</evidence>